<dbReference type="CDD" id="cd06176">
    <property type="entry name" value="MFS_BCD_PucC-like"/>
    <property type="match status" value="1"/>
</dbReference>
<dbReference type="InterPro" id="IPR004896">
    <property type="entry name" value="PucC-rel"/>
</dbReference>
<feature type="transmembrane region" description="Helical" evidence="6">
    <location>
        <begin position="83"/>
        <end position="104"/>
    </location>
</feature>
<dbReference type="PANTHER" id="PTHR23538">
    <property type="entry name" value="44.5 KD BACTERIOCHLOROPHYLL SYNTHASE SUBUNIT"/>
    <property type="match status" value="1"/>
</dbReference>
<feature type="transmembrane region" description="Helical" evidence="6">
    <location>
        <begin position="243"/>
        <end position="264"/>
    </location>
</feature>
<dbReference type="PIRSF" id="PIRSF016565">
    <property type="entry name" value="PucC"/>
    <property type="match status" value="1"/>
</dbReference>
<sequence>MERHGTAALWLRVLRLGLFQFGMGLTLAPITGTLNRVLIDSLRIPAVLVGLLIAIHYFVSPVRALIGFRSDQQRAAGRWRTPYIVMGAILTFGGLANTPFSLLLLSGQGTLPFVPALIICLLIFLAYGIGVNIVETAYLALVSDLTPPAERGRVLAVLWMMLVLGTIVSSVLLGGLLAEYSDEKMIAILKSSALIFLILSFLSLWKQERLRPDGRVVGYQPDAEPRVRMSLGQSLRLLAGQPLLRGLFAILFLGAAAFASHDVLLEPYGAQVLHMSVSATTQLTALWGLAMLVAIPAAGWLLWRGFSPALPILLGCAVGALGFLVVSLASDAALAIAFRSGVWLIGMGRGLFIVGSVALVMALTDRNHAGLFLGLWGVMQSLAQGLGAVGGGLARDLAAARFGSAVLGYTAVYGAALVSLLVALLLLARMRLARMRPDAAASPWQGLQDIPADQIIY</sequence>
<feature type="transmembrane region" description="Helical" evidence="6">
    <location>
        <begin position="42"/>
        <end position="62"/>
    </location>
</feature>
<evidence type="ECO:0000256" key="2">
    <source>
        <dbReference type="ARBA" id="ARBA00008412"/>
    </source>
</evidence>
<comment type="similarity">
    <text evidence="2">Belongs to the PucC family.</text>
</comment>
<feature type="transmembrane region" description="Helical" evidence="6">
    <location>
        <begin position="342"/>
        <end position="364"/>
    </location>
</feature>
<feature type="transmembrane region" description="Helical" evidence="6">
    <location>
        <begin position="154"/>
        <end position="173"/>
    </location>
</feature>
<dbReference type="PROSITE" id="PS50850">
    <property type="entry name" value="MFS"/>
    <property type="match status" value="1"/>
</dbReference>
<evidence type="ECO:0000256" key="5">
    <source>
        <dbReference type="ARBA" id="ARBA00023136"/>
    </source>
</evidence>
<organism evidence="8 9">
    <name type="scientific">Kouleothrix aurantiaca</name>
    <dbReference type="NCBI Taxonomy" id="186479"/>
    <lineage>
        <taxon>Bacteria</taxon>
        <taxon>Bacillati</taxon>
        <taxon>Chloroflexota</taxon>
        <taxon>Chloroflexia</taxon>
        <taxon>Chloroflexales</taxon>
        <taxon>Roseiflexineae</taxon>
        <taxon>Roseiflexaceae</taxon>
        <taxon>Kouleothrix</taxon>
    </lineage>
</organism>
<feature type="transmembrane region" description="Helical" evidence="6">
    <location>
        <begin position="371"/>
        <end position="394"/>
    </location>
</feature>
<feature type="transmembrane region" description="Helical" evidence="6">
    <location>
        <begin position="185"/>
        <end position="205"/>
    </location>
</feature>
<dbReference type="InterPro" id="IPR036259">
    <property type="entry name" value="MFS_trans_sf"/>
</dbReference>
<keyword evidence="3 6" id="KW-0812">Transmembrane</keyword>
<keyword evidence="4 6" id="KW-1133">Transmembrane helix</keyword>
<protein>
    <submittedName>
        <fullName evidence="8">PUCC protein</fullName>
    </submittedName>
</protein>
<dbReference type="Gene3D" id="1.20.1250.20">
    <property type="entry name" value="MFS general substrate transporter like domains"/>
    <property type="match status" value="2"/>
</dbReference>
<feature type="transmembrane region" description="Helical" evidence="6">
    <location>
        <begin position="116"/>
        <end position="142"/>
    </location>
</feature>
<feature type="transmembrane region" description="Helical" evidence="6">
    <location>
        <begin position="406"/>
        <end position="427"/>
    </location>
</feature>
<dbReference type="GO" id="GO:0005886">
    <property type="term" value="C:plasma membrane"/>
    <property type="evidence" value="ECO:0007669"/>
    <property type="project" value="UniProtKB-SubCell"/>
</dbReference>
<dbReference type="EMBL" id="LJCR01000116">
    <property type="protein sequence ID" value="KPV54089.1"/>
    <property type="molecule type" value="Genomic_DNA"/>
</dbReference>
<keyword evidence="5 6" id="KW-0472">Membrane</keyword>
<feature type="transmembrane region" description="Helical" evidence="6">
    <location>
        <begin position="12"/>
        <end position="30"/>
    </location>
</feature>
<comment type="caution">
    <text evidence="8">The sequence shown here is derived from an EMBL/GenBank/DDBJ whole genome shotgun (WGS) entry which is preliminary data.</text>
</comment>
<dbReference type="Proteomes" id="UP000050509">
    <property type="component" value="Unassembled WGS sequence"/>
</dbReference>
<evidence type="ECO:0000256" key="3">
    <source>
        <dbReference type="ARBA" id="ARBA00022692"/>
    </source>
</evidence>
<dbReference type="InterPro" id="IPR020846">
    <property type="entry name" value="MFS_dom"/>
</dbReference>
<evidence type="ECO:0000259" key="7">
    <source>
        <dbReference type="PROSITE" id="PS50850"/>
    </source>
</evidence>
<gene>
    <name evidence="8" type="ORF">SE17_05855</name>
</gene>
<reference evidence="8 9" key="1">
    <citation type="submission" date="2015-09" db="EMBL/GenBank/DDBJ databases">
        <title>Draft genome sequence of Kouleothrix aurantiaca JCM 19913.</title>
        <authorList>
            <person name="Hemp J."/>
        </authorList>
    </citation>
    <scope>NUCLEOTIDE SEQUENCE [LARGE SCALE GENOMIC DNA]</scope>
    <source>
        <strain evidence="8 9">COM-B</strain>
    </source>
</reference>
<dbReference type="SUPFAM" id="SSF103473">
    <property type="entry name" value="MFS general substrate transporter"/>
    <property type="match status" value="1"/>
</dbReference>
<proteinExistence type="inferred from homology"/>
<dbReference type="Pfam" id="PF03209">
    <property type="entry name" value="PUCC"/>
    <property type="match status" value="1"/>
</dbReference>
<dbReference type="GO" id="GO:0022857">
    <property type="term" value="F:transmembrane transporter activity"/>
    <property type="evidence" value="ECO:0007669"/>
    <property type="project" value="InterPro"/>
</dbReference>
<name>A0A0P9DEG5_9CHLR</name>
<dbReference type="PANTHER" id="PTHR23538:SF1">
    <property type="entry name" value="44.5 KD BACTERIOCHLOROPHYLL SYNTHASE SUBUNIT"/>
    <property type="match status" value="1"/>
</dbReference>
<evidence type="ECO:0000313" key="8">
    <source>
        <dbReference type="EMBL" id="KPV54089.1"/>
    </source>
</evidence>
<dbReference type="PATRIC" id="fig|186479.3.peg.708"/>
<keyword evidence="9" id="KW-1185">Reference proteome</keyword>
<accession>A0A0P9DEG5</accession>
<evidence type="ECO:0000256" key="4">
    <source>
        <dbReference type="ARBA" id="ARBA00022989"/>
    </source>
</evidence>
<feature type="domain" description="Major facilitator superfamily (MFS) profile" evidence="7">
    <location>
        <begin position="10"/>
        <end position="431"/>
    </location>
</feature>
<dbReference type="AlphaFoldDB" id="A0A0P9DEG5"/>
<dbReference type="InterPro" id="IPR026036">
    <property type="entry name" value="PucC"/>
</dbReference>
<evidence type="ECO:0000256" key="6">
    <source>
        <dbReference type="SAM" id="Phobius"/>
    </source>
</evidence>
<feature type="transmembrane region" description="Helical" evidence="6">
    <location>
        <begin position="310"/>
        <end position="330"/>
    </location>
</feature>
<evidence type="ECO:0000313" key="9">
    <source>
        <dbReference type="Proteomes" id="UP000050509"/>
    </source>
</evidence>
<comment type="subcellular location">
    <subcellularLocation>
        <location evidence="1">Cell membrane</location>
        <topology evidence="1">Multi-pass membrane protein</topology>
    </subcellularLocation>
</comment>
<feature type="transmembrane region" description="Helical" evidence="6">
    <location>
        <begin position="284"/>
        <end position="303"/>
    </location>
</feature>
<evidence type="ECO:0000256" key="1">
    <source>
        <dbReference type="ARBA" id="ARBA00004651"/>
    </source>
</evidence>